<dbReference type="InterPro" id="IPR004332">
    <property type="entry name" value="Transposase_MuDR"/>
</dbReference>
<reference evidence="6" key="1">
    <citation type="journal article" date="2014" name="Nat. Commun.">
        <title>The emerging biofuel crop Camelina sativa retains a highly undifferentiated hexaploid genome structure.</title>
        <authorList>
            <person name="Kagale S."/>
            <person name="Koh C."/>
            <person name="Nixon J."/>
            <person name="Bollina V."/>
            <person name="Clarke W.E."/>
            <person name="Tuteja R."/>
            <person name="Spillane C."/>
            <person name="Robinson S.J."/>
            <person name="Links M.G."/>
            <person name="Clarke C."/>
            <person name="Higgins E.E."/>
            <person name="Huebert T."/>
            <person name="Sharpe A.G."/>
            <person name="Parkin I.A."/>
        </authorList>
    </citation>
    <scope>NUCLEOTIDE SEQUENCE [LARGE SCALE GENOMIC DNA]</scope>
    <source>
        <strain evidence="6">cv. DH55</strain>
    </source>
</reference>
<evidence type="ECO:0000256" key="4">
    <source>
        <dbReference type="PROSITE-ProRule" id="PRU00325"/>
    </source>
</evidence>
<dbReference type="InterPro" id="IPR018289">
    <property type="entry name" value="MULE_transposase_dom"/>
</dbReference>
<evidence type="ECO:0000259" key="5">
    <source>
        <dbReference type="PROSITE" id="PS50966"/>
    </source>
</evidence>
<organism evidence="6 7">
    <name type="scientific">Camelina sativa</name>
    <name type="common">False flax</name>
    <name type="synonym">Myagrum sativum</name>
    <dbReference type="NCBI Taxonomy" id="90675"/>
    <lineage>
        <taxon>Eukaryota</taxon>
        <taxon>Viridiplantae</taxon>
        <taxon>Streptophyta</taxon>
        <taxon>Embryophyta</taxon>
        <taxon>Tracheophyta</taxon>
        <taxon>Spermatophyta</taxon>
        <taxon>Magnoliopsida</taxon>
        <taxon>eudicotyledons</taxon>
        <taxon>Gunneridae</taxon>
        <taxon>Pentapetalae</taxon>
        <taxon>rosids</taxon>
        <taxon>malvids</taxon>
        <taxon>Brassicales</taxon>
        <taxon>Brassicaceae</taxon>
        <taxon>Camelineae</taxon>
        <taxon>Camelina</taxon>
    </lineage>
</organism>
<dbReference type="Pfam" id="PF10551">
    <property type="entry name" value="MULE"/>
    <property type="match status" value="1"/>
</dbReference>
<name>A0ABM0U5T6_CAMSA</name>
<sequence>MEEDDDYGFNYWQQYGDGDDVYGTSSALETAVEYEGDDISVGHVFTNKRDFLAKLAEYAMNRRFQFHRMGKKLTTLTCISDSCPWRVYIVKLEDSENYQITSANLRHICSVEDEEDRSAYRIQAKTNFLRSLKKSKFAQATDLQKLLLDNHKAMVSYWKAWESQEPDNSFALLPSYFYCLGQAYLRTITHLHMETNRFKYLFLAFSFSLSGFASMRRVIILDAAPIRGRFVGCLLIASCQDPNFQEYPLAFGIVDGENDKAWDWFFRMLNTVIPDSDDLVFVSEWHSSICAGIRRVYPKSSHGACVVHLHREVCTIFNNHDLADLVSEAACAYRVDDFHAAFAEIGRIEPECANYLEGIGFCHWTRSHFMGNRFNIMTCDVAKSVNSVVKEARELPIIPLLEFIRTTLLTWFAVRLKAVKADISSYPPKVRERICQNLKISEGLTTQRVDAFEYDVRGDSRRRSFHVNLKQRTCTCREYNLLGIPCSHAICAAVADGYTIHELVGLDYTTG</sequence>
<evidence type="ECO:0000256" key="2">
    <source>
        <dbReference type="ARBA" id="ARBA00022771"/>
    </source>
</evidence>
<proteinExistence type="predicted"/>
<reference evidence="7" key="2">
    <citation type="submission" date="2025-08" db="UniProtKB">
        <authorList>
            <consortium name="RefSeq"/>
        </authorList>
    </citation>
    <scope>IDENTIFICATION</scope>
    <source>
        <tissue evidence="7">Leaf</tissue>
    </source>
</reference>
<evidence type="ECO:0000256" key="3">
    <source>
        <dbReference type="ARBA" id="ARBA00022833"/>
    </source>
</evidence>
<dbReference type="Pfam" id="PF04434">
    <property type="entry name" value="SWIM"/>
    <property type="match status" value="1"/>
</dbReference>
<dbReference type="RefSeq" id="XP_010436277.1">
    <property type="nucleotide sequence ID" value="XM_010437975.1"/>
</dbReference>
<evidence type="ECO:0000313" key="6">
    <source>
        <dbReference type="Proteomes" id="UP000694864"/>
    </source>
</evidence>
<gene>
    <name evidence="7" type="primary">LOC104720001</name>
</gene>
<dbReference type="PANTHER" id="PTHR31973">
    <property type="entry name" value="POLYPROTEIN, PUTATIVE-RELATED"/>
    <property type="match status" value="1"/>
</dbReference>
<dbReference type="SMART" id="SM00575">
    <property type="entry name" value="ZnF_PMZ"/>
    <property type="match status" value="1"/>
</dbReference>
<evidence type="ECO:0000313" key="7">
    <source>
        <dbReference type="RefSeq" id="XP_010436277.1"/>
    </source>
</evidence>
<keyword evidence="2 4" id="KW-0863">Zinc-finger</keyword>
<keyword evidence="3" id="KW-0862">Zinc</keyword>
<dbReference type="InterPro" id="IPR006564">
    <property type="entry name" value="Znf_PMZ"/>
</dbReference>
<dbReference type="PANTHER" id="PTHR31973:SF187">
    <property type="entry name" value="MUTATOR TRANSPOSASE MUDRA PROTEIN"/>
    <property type="match status" value="1"/>
</dbReference>
<evidence type="ECO:0000256" key="1">
    <source>
        <dbReference type="ARBA" id="ARBA00022723"/>
    </source>
</evidence>
<protein>
    <submittedName>
        <fullName evidence="7">Uncharacterized protein LOC104720001</fullName>
    </submittedName>
</protein>
<dbReference type="Pfam" id="PF03108">
    <property type="entry name" value="DBD_Tnp_Mut"/>
    <property type="match status" value="1"/>
</dbReference>
<keyword evidence="6" id="KW-1185">Reference proteome</keyword>
<dbReference type="Proteomes" id="UP000694864">
    <property type="component" value="Chromosome 10"/>
</dbReference>
<dbReference type="GeneID" id="104720001"/>
<feature type="domain" description="SWIM-type" evidence="5">
    <location>
        <begin position="465"/>
        <end position="497"/>
    </location>
</feature>
<dbReference type="PROSITE" id="PS50966">
    <property type="entry name" value="ZF_SWIM"/>
    <property type="match status" value="1"/>
</dbReference>
<dbReference type="InterPro" id="IPR007527">
    <property type="entry name" value="Znf_SWIM"/>
</dbReference>
<keyword evidence="1" id="KW-0479">Metal-binding</keyword>
<accession>A0ABM0U5T6</accession>